<comment type="caution">
    <text evidence="1">The sequence shown here is derived from an EMBL/GenBank/DDBJ whole genome shotgun (WGS) entry which is preliminary data.</text>
</comment>
<dbReference type="Proteomes" id="UP001153334">
    <property type="component" value="Unassembled WGS sequence"/>
</dbReference>
<organism evidence="1 2">
    <name type="scientific">Nemania bipapillata</name>
    <dbReference type="NCBI Taxonomy" id="110536"/>
    <lineage>
        <taxon>Eukaryota</taxon>
        <taxon>Fungi</taxon>
        <taxon>Dikarya</taxon>
        <taxon>Ascomycota</taxon>
        <taxon>Pezizomycotina</taxon>
        <taxon>Sordariomycetes</taxon>
        <taxon>Xylariomycetidae</taxon>
        <taxon>Xylariales</taxon>
        <taxon>Xylariaceae</taxon>
        <taxon>Nemania</taxon>
    </lineage>
</organism>
<sequence>MSIESFDGPLTAGAISDWLSRCEEDFDAYDDANPNRSLTNKQKIHRAMASVSRTHEDSKRISTWYTRHRVILDNDDWDTFRDKVKEHSLGKGWRIKVLHEFYTYHQGSASLADYIDKFEELGYAVERSCQLKKVDAMAYKCHLLFNSRPELVQKFMHENKNDEIFVGYGINHIKTILRDLDDEVPVSTPTPTPAPAPAPATAAPQIDIPPTAAIVGSYITSGLLGTTVKTAGTDTMFSSLQDMPTSSTSLGHLQIITCYANNNSTRPQIQQISVYFTGGPSTHLPASPHDKNTYGSISFAKGEYLTTVTVTRDEAFSAITSIEFKTPLATKLSMGISKGNKTTFTAPTNWRIVGFHGTAGSHMIEGTVIHYPITKLGVIYAPILP</sequence>
<proteinExistence type="predicted"/>
<evidence type="ECO:0000313" key="2">
    <source>
        <dbReference type="Proteomes" id="UP001153334"/>
    </source>
</evidence>
<name>A0ACC2IR49_9PEZI</name>
<accession>A0ACC2IR49</accession>
<dbReference type="EMBL" id="JAPESX010001073">
    <property type="protein sequence ID" value="KAJ8117710.1"/>
    <property type="molecule type" value="Genomic_DNA"/>
</dbReference>
<keyword evidence="2" id="KW-1185">Reference proteome</keyword>
<evidence type="ECO:0000313" key="1">
    <source>
        <dbReference type="EMBL" id="KAJ8117710.1"/>
    </source>
</evidence>
<protein>
    <submittedName>
        <fullName evidence="1">Uncharacterized protein</fullName>
    </submittedName>
</protein>
<reference evidence="1" key="1">
    <citation type="submission" date="2022-11" db="EMBL/GenBank/DDBJ databases">
        <title>Genome Sequence of Nemania bipapillata.</title>
        <authorList>
            <person name="Buettner E."/>
        </authorList>
    </citation>
    <scope>NUCLEOTIDE SEQUENCE</scope>
    <source>
        <strain evidence="1">CP14</strain>
    </source>
</reference>
<gene>
    <name evidence="1" type="ORF">ONZ43_g4148</name>
</gene>